<evidence type="ECO:0000313" key="1">
    <source>
        <dbReference type="EMBL" id="CAI9584246.1"/>
    </source>
</evidence>
<gene>
    <name evidence="1" type="ORF">SPARVUS_LOCUS9985288</name>
</gene>
<organism evidence="1 2">
    <name type="scientific">Staurois parvus</name>
    <dbReference type="NCBI Taxonomy" id="386267"/>
    <lineage>
        <taxon>Eukaryota</taxon>
        <taxon>Metazoa</taxon>
        <taxon>Chordata</taxon>
        <taxon>Craniata</taxon>
        <taxon>Vertebrata</taxon>
        <taxon>Euteleostomi</taxon>
        <taxon>Amphibia</taxon>
        <taxon>Batrachia</taxon>
        <taxon>Anura</taxon>
        <taxon>Neobatrachia</taxon>
        <taxon>Ranoidea</taxon>
        <taxon>Ranidae</taxon>
        <taxon>Staurois</taxon>
    </lineage>
</organism>
<dbReference type="EMBL" id="CATNWA010015535">
    <property type="protein sequence ID" value="CAI9584246.1"/>
    <property type="molecule type" value="Genomic_DNA"/>
</dbReference>
<reference evidence="1" key="1">
    <citation type="submission" date="2023-05" db="EMBL/GenBank/DDBJ databases">
        <authorList>
            <person name="Stuckert A."/>
        </authorList>
    </citation>
    <scope>NUCLEOTIDE SEQUENCE</scope>
</reference>
<protein>
    <submittedName>
        <fullName evidence="1">Uncharacterized protein</fullName>
    </submittedName>
</protein>
<name>A0ABN9EHA0_9NEOB</name>
<comment type="caution">
    <text evidence="1">The sequence shown here is derived from an EMBL/GenBank/DDBJ whole genome shotgun (WGS) entry which is preliminary data.</text>
</comment>
<keyword evidence="2" id="KW-1185">Reference proteome</keyword>
<proteinExistence type="predicted"/>
<accession>A0ABN9EHA0</accession>
<evidence type="ECO:0000313" key="2">
    <source>
        <dbReference type="Proteomes" id="UP001162483"/>
    </source>
</evidence>
<feature type="non-terminal residue" evidence="1">
    <location>
        <position position="1"/>
    </location>
</feature>
<sequence>VLKCGKVSQGSSISIETRYLTWGRSNPVLSVGNVFHVSRIFIYTSDNTRGSSHTLVQSAGNVFHRSPACIYIRDLT</sequence>
<dbReference type="Proteomes" id="UP001162483">
    <property type="component" value="Unassembled WGS sequence"/>
</dbReference>